<evidence type="ECO:0000256" key="17">
    <source>
        <dbReference type="ARBA" id="ARBA00023065"/>
    </source>
</evidence>
<evidence type="ECO:0000256" key="14">
    <source>
        <dbReference type="ARBA" id="ARBA00022967"/>
    </source>
</evidence>
<dbReference type="InterPro" id="IPR036412">
    <property type="entry name" value="HAD-like_sf"/>
</dbReference>
<dbReference type="PRINTS" id="PR00119">
    <property type="entry name" value="CATATPASE"/>
</dbReference>
<evidence type="ECO:0000313" key="21">
    <source>
        <dbReference type="EMBL" id="CDP37130.1"/>
    </source>
</evidence>
<dbReference type="NCBIfam" id="TIGR01494">
    <property type="entry name" value="ATPase_P-type"/>
    <property type="match status" value="1"/>
</dbReference>
<evidence type="ECO:0000256" key="15">
    <source>
        <dbReference type="ARBA" id="ARBA00022989"/>
    </source>
</evidence>
<dbReference type="Gene3D" id="2.70.150.10">
    <property type="entry name" value="Calcium-transporting ATPase, cytoplasmic transduction domain A"/>
    <property type="match status" value="1"/>
</dbReference>
<dbReference type="EC" id="7.2.2.8" evidence="3"/>
<keyword evidence="13" id="KW-0460">Magnesium</keyword>
<dbReference type="Gene3D" id="3.40.1110.10">
    <property type="entry name" value="Calcium-transporting ATPase, cytoplasmic domain N"/>
    <property type="match status" value="1"/>
</dbReference>
<feature type="transmembrane region" description="Helical" evidence="19">
    <location>
        <begin position="215"/>
        <end position="233"/>
    </location>
</feature>
<keyword evidence="10 19" id="KW-0547">Nucleotide-binding</keyword>
<keyword evidence="4" id="KW-0813">Transport</keyword>
<dbReference type="GO" id="GO:0055070">
    <property type="term" value="P:copper ion homeostasis"/>
    <property type="evidence" value="ECO:0007669"/>
    <property type="project" value="TreeGrafter"/>
</dbReference>
<dbReference type="EMBL" id="HG937694">
    <property type="protein sequence ID" value="CDP37130.1"/>
    <property type="molecule type" value="Genomic_DNA"/>
</dbReference>
<keyword evidence="6" id="KW-0597">Phosphoprotein</keyword>
<evidence type="ECO:0000256" key="18">
    <source>
        <dbReference type="ARBA" id="ARBA00023136"/>
    </source>
</evidence>
<dbReference type="SFLD" id="SFLDG00002">
    <property type="entry name" value="C1.7:_P-type_atpase_like"/>
    <property type="match status" value="1"/>
</dbReference>
<dbReference type="Pfam" id="PF00702">
    <property type="entry name" value="Hydrolase"/>
    <property type="match status" value="1"/>
</dbReference>
<dbReference type="InterPro" id="IPR023299">
    <property type="entry name" value="ATPase_P-typ_cyto_dom_N"/>
</dbReference>
<comment type="subcellular location">
    <subcellularLocation>
        <location evidence="1">Cell membrane</location>
        <topology evidence="1">Multi-pass membrane protein</topology>
    </subcellularLocation>
    <subcellularLocation>
        <location evidence="19">Membrane</location>
    </subcellularLocation>
</comment>
<evidence type="ECO:0000256" key="8">
    <source>
        <dbReference type="ARBA" id="ARBA00022723"/>
    </source>
</evidence>
<dbReference type="GO" id="GO:0016887">
    <property type="term" value="F:ATP hydrolysis activity"/>
    <property type="evidence" value="ECO:0007669"/>
    <property type="project" value="InterPro"/>
</dbReference>
<feature type="transmembrane region" description="Helical" evidence="19">
    <location>
        <begin position="855"/>
        <end position="874"/>
    </location>
</feature>
<reference evidence="21" key="1">
    <citation type="submission" date="2014-02" db="EMBL/GenBank/DDBJ databases">
        <authorList>
            <person name="Genoscope - CEA"/>
        </authorList>
    </citation>
    <scope>NUCLEOTIDE SEQUENCE</scope>
    <source>
        <strain evidence="21">LS3</strain>
    </source>
</reference>
<dbReference type="SUPFAM" id="SSF56784">
    <property type="entry name" value="HAD-like"/>
    <property type="match status" value="1"/>
</dbReference>
<feature type="domain" description="HMA" evidence="20">
    <location>
        <begin position="2"/>
        <end position="68"/>
    </location>
</feature>
<dbReference type="NCBIfam" id="TIGR01525">
    <property type="entry name" value="ATPase-IB_hvy"/>
    <property type="match status" value="1"/>
</dbReference>
<feature type="transmembrane region" description="Helical" evidence="19">
    <location>
        <begin position="286"/>
        <end position="303"/>
    </location>
</feature>
<evidence type="ECO:0000256" key="5">
    <source>
        <dbReference type="ARBA" id="ARBA00022475"/>
    </source>
</evidence>
<keyword evidence="15 19" id="KW-1133">Transmembrane helix</keyword>
<dbReference type="CDD" id="cd02094">
    <property type="entry name" value="P-type_ATPase_Cu-like"/>
    <property type="match status" value="1"/>
</dbReference>
<evidence type="ECO:0000259" key="20">
    <source>
        <dbReference type="PROSITE" id="PS50846"/>
    </source>
</evidence>
<dbReference type="SUPFAM" id="SSF81653">
    <property type="entry name" value="Calcium ATPase, transduction domain A"/>
    <property type="match status" value="1"/>
</dbReference>
<evidence type="ECO:0000256" key="16">
    <source>
        <dbReference type="ARBA" id="ARBA00023008"/>
    </source>
</evidence>
<dbReference type="PANTHER" id="PTHR43520">
    <property type="entry name" value="ATP7, ISOFORM B"/>
    <property type="match status" value="1"/>
</dbReference>
<keyword evidence="12 19" id="KW-0067">ATP-binding</keyword>
<sequence length="930" mass="98524">MARATLSIGGMTCGSCTAAVTSGLEAVNGVSSVAVSLVTERAQVEFDPSVVSPNELVETVEDCGFEGGLIEVAEEQSAETTANATETVTIKVYGMTCTSCTNAVENALRSLDGVESAVVTLGTEQASVVYHPSVIGVRSIIDAIEDAGFDGILASSLDNSQQVQALSRVKEIQQYRKDVLFSLTFSVPVFVISMLVPGLLPFLGFLKTTRLLPGVYLDDVINFALTLPVQFGIGKRFYRNAYKAIRHGAPNMDVLVTISTSCAFFFSCFSVMYAMCSGSDAHPSTLWDTATMLITFVTIGKYLENRAKGQTSVALSRLISLVPGKAAIYTNPKDYDQAIEKNDLSMLQEKVVSTELIQVGDIVILRPGEKVAADGVIVRGSTYVSESHITGESIPVPKNVGDSILGGSVNGTGRVEFKVEHAGDHTRLAHIIRLVQDAQTSRAPVQRLADQLAGHFVPFVLSLAVITFCVWMIVSNVMPNPPAIFKHSSFLVCLRLCISVIVVACPCALGLATPTAVMVGTGVGADHGILIKGGATLETATRINTVLFDKTGTLTKGSMSVTAHETNADTLQFWEGVGALEEASEHPIAAAVMRQARQECGISANEGFEAVVSDFEAFVGEGVSGTVKYSNGKSAKVVAGTPALFTRLGIKGVDDARDANANGESVVMVAMDNIYAGQIRLSDTIKPEAPLAVQSLKKLGLEVGMVTGDNMSAARKIASQVGIPETMVWSNISPSGKIDLVRTLQGTDDDANSQPGPGSRIVAMVGDGVNDSPALAAASVGISMTGSSDVAMETADIVLTREGALLDVPAAIDLSRKTFGRIKLNLLWALLYNVIMIPFAMGLFIPLGITLHPMVAGAAMAMSSVSVVVSSLLLQRWRPPQWMQEGPVDITMETEPIKAQIGPLARLRQSLSGALSLRKNHDYEMIANHD</sequence>
<dbReference type="GO" id="GO:0030003">
    <property type="term" value="P:intracellular monoatomic cation homeostasis"/>
    <property type="evidence" value="ECO:0007669"/>
    <property type="project" value="UniProtKB-ARBA"/>
</dbReference>
<dbReference type="AlphaFoldDB" id="A0A060T7N4"/>
<dbReference type="GO" id="GO:0005886">
    <property type="term" value="C:plasma membrane"/>
    <property type="evidence" value="ECO:0007669"/>
    <property type="project" value="UniProtKB-SubCell"/>
</dbReference>
<dbReference type="PANTHER" id="PTHR43520:SF8">
    <property type="entry name" value="P-TYPE CU(+) TRANSPORTER"/>
    <property type="match status" value="1"/>
</dbReference>
<dbReference type="PRINTS" id="PR00943">
    <property type="entry name" value="CUATPASE"/>
</dbReference>
<feature type="transmembrane region" description="Helical" evidence="19">
    <location>
        <begin position="489"/>
        <end position="512"/>
    </location>
</feature>
<dbReference type="InterPro" id="IPR044492">
    <property type="entry name" value="P_typ_ATPase_HD_dom"/>
</dbReference>
<feature type="transmembrane region" description="Helical" evidence="19">
    <location>
        <begin position="179"/>
        <end position="203"/>
    </location>
</feature>
<keyword evidence="14" id="KW-1278">Translocase</keyword>
<dbReference type="Pfam" id="PF00403">
    <property type="entry name" value="HMA"/>
    <property type="match status" value="2"/>
</dbReference>
<evidence type="ECO:0000256" key="4">
    <source>
        <dbReference type="ARBA" id="ARBA00022448"/>
    </source>
</evidence>
<dbReference type="InterPro" id="IPR059000">
    <property type="entry name" value="ATPase_P-type_domA"/>
</dbReference>
<dbReference type="InterPro" id="IPR001757">
    <property type="entry name" value="P_typ_ATPase"/>
</dbReference>
<keyword evidence="8 19" id="KW-0479">Metal-binding</keyword>
<dbReference type="PRINTS" id="PR00942">
    <property type="entry name" value="CUATPASEI"/>
</dbReference>
<dbReference type="FunFam" id="3.30.70.100:FF:000043">
    <property type="entry name" value="Copper-transporting ATPase 2"/>
    <property type="match status" value="1"/>
</dbReference>
<dbReference type="SFLD" id="SFLDS00003">
    <property type="entry name" value="Haloacid_Dehalogenase"/>
    <property type="match status" value="1"/>
</dbReference>
<keyword evidence="16" id="KW-0186">Copper</keyword>
<feature type="transmembrane region" description="Helical" evidence="19">
    <location>
        <begin position="254"/>
        <end position="274"/>
    </location>
</feature>
<keyword evidence="7 19" id="KW-0812">Transmembrane</keyword>
<dbReference type="PROSITE" id="PS50846">
    <property type="entry name" value="HMA_2"/>
    <property type="match status" value="2"/>
</dbReference>
<dbReference type="InterPro" id="IPR008250">
    <property type="entry name" value="ATPase_P-typ_transduc_dom_A_sf"/>
</dbReference>
<dbReference type="InterPro" id="IPR006122">
    <property type="entry name" value="HMA_Cu_ion-bd"/>
</dbReference>
<evidence type="ECO:0000256" key="19">
    <source>
        <dbReference type="RuleBase" id="RU362081"/>
    </source>
</evidence>
<dbReference type="PROSITE" id="PS01229">
    <property type="entry name" value="COF_2"/>
    <property type="match status" value="1"/>
</dbReference>
<evidence type="ECO:0000256" key="11">
    <source>
        <dbReference type="ARBA" id="ARBA00022796"/>
    </source>
</evidence>
<dbReference type="PROSITE" id="PS01047">
    <property type="entry name" value="HMA_1"/>
    <property type="match status" value="2"/>
</dbReference>
<evidence type="ECO:0000256" key="2">
    <source>
        <dbReference type="ARBA" id="ARBA00006024"/>
    </source>
</evidence>
<evidence type="ECO:0000256" key="3">
    <source>
        <dbReference type="ARBA" id="ARBA00012517"/>
    </source>
</evidence>
<reference evidence="21" key="2">
    <citation type="submission" date="2014-06" db="EMBL/GenBank/DDBJ databases">
        <title>The complete genome of Blastobotrys (Arxula) adeninivorans LS3 - a yeast of biotechnological interest.</title>
        <authorList>
            <person name="Kunze G."/>
            <person name="Gaillardin C."/>
            <person name="Czernicka M."/>
            <person name="Durrens P."/>
            <person name="Martin T."/>
            <person name="Boer E."/>
            <person name="Gabaldon T."/>
            <person name="Cruz J."/>
            <person name="Talla E."/>
            <person name="Marck C."/>
            <person name="Goffeau A."/>
            <person name="Barbe V."/>
            <person name="Baret P."/>
            <person name="Baronian K."/>
            <person name="Beier S."/>
            <person name="Bleykasten C."/>
            <person name="Bode R."/>
            <person name="Casaregola S."/>
            <person name="Despons L."/>
            <person name="Fairhead C."/>
            <person name="Giersberg M."/>
            <person name="Gierski P."/>
            <person name="Hahnel U."/>
            <person name="Hartmann A."/>
            <person name="Jankowska D."/>
            <person name="Jubin C."/>
            <person name="Jung P."/>
            <person name="Lafontaine I."/>
            <person name="Leh-Louis V."/>
            <person name="Lemaire M."/>
            <person name="Marcet-Houben M."/>
            <person name="Mascher M."/>
            <person name="Morel G."/>
            <person name="Richard G.-F."/>
            <person name="Riechen J."/>
            <person name="Sacerdot C."/>
            <person name="Sarkar A."/>
            <person name="Savel G."/>
            <person name="Schacherer J."/>
            <person name="Sherman D."/>
            <person name="Straub M.-L."/>
            <person name="Stein N."/>
            <person name="Thierry A."/>
            <person name="Trautwein-Schult A."/>
            <person name="Westhof E."/>
            <person name="Worch S."/>
            <person name="Dujon B."/>
            <person name="Souciet J.-L."/>
            <person name="Wincker P."/>
            <person name="Scholz U."/>
            <person name="Neuveglise N."/>
        </authorList>
    </citation>
    <scope>NUCLEOTIDE SEQUENCE</scope>
    <source>
        <strain evidence="21">LS3</strain>
    </source>
</reference>
<dbReference type="PROSITE" id="PS00154">
    <property type="entry name" value="ATPASE_E1_E2"/>
    <property type="match status" value="1"/>
</dbReference>
<name>A0A060T7N4_BLAAD</name>
<protein>
    <recommendedName>
        <fullName evidence="3">P-type Cu(+) transporter</fullName>
        <ecNumber evidence="3">7.2.2.8</ecNumber>
    </recommendedName>
</protein>
<evidence type="ECO:0000256" key="7">
    <source>
        <dbReference type="ARBA" id="ARBA00022692"/>
    </source>
</evidence>
<dbReference type="InterPro" id="IPR027256">
    <property type="entry name" value="P-typ_ATPase_IB"/>
</dbReference>
<evidence type="ECO:0000256" key="13">
    <source>
        <dbReference type="ARBA" id="ARBA00022842"/>
    </source>
</evidence>
<keyword evidence="17" id="KW-0406">Ion transport</keyword>
<proteinExistence type="inferred from homology"/>
<evidence type="ECO:0000256" key="12">
    <source>
        <dbReference type="ARBA" id="ARBA00022840"/>
    </source>
</evidence>
<dbReference type="PhylomeDB" id="A0A060T7N4"/>
<evidence type="ECO:0000256" key="6">
    <source>
        <dbReference type="ARBA" id="ARBA00022553"/>
    </source>
</evidence>
<feature type="transmembrane region" description="Helical" evidence="19">
    <location>
        <begin position="826"/>
        <end position="849"/>
    </location>
</feature>
<comment type="similarity">
    <text evidence="2 19">Belongs to the cation transport ATPase (P-type) (TC 3.A.3) family. Type IB subfamily.</text>
</comment>
<dbReference type="InterPro" id="IPR036163">
    <property type="entry name" value="HMA_dom_sf"/>
</dbReference>
<organism evidence="21">
    <name type="scientific">Blastobotrys adeninivorans</name>
    <name type="common">Yeast</name>
    <name type="synonym">Arxula adeninivorans</name>
    <dbReference type="NCBI Taxonomy" id="409370"/>
    <lineage>
        <taxon>Eukaryota</taxon>
        <taxon>Fungi</taxon>
        <taxon>Dikarya</taxon>
        <taxon>Ascomycota</taxon>
        <taxon>Saccharomycotina</taxon>
        <taxon>Dipodascomycetes</taxon>
        <taxon>Dipodascales</taxon>
        <taxon>Trichomonascaceae</taxon>
        <taxon>Blastobotrys</taxon>
    </lineage>
</organism>
<accession>A0A060T7N4</accession>
<dbReference type="GO" id="GO:0043682">
    <property type="term" value="F:P-type divalent copper transporter activity"/>
    <property type="evidence" value="ECO:0007669"/>
    <property type="project" value="TreeGrafter"/>
</dbReference>
<dbReference type="CDD" id="cd00371">
    <property type="entry name" value="HMA"/>
    <property type="match status" value="2"/>
</dbReference>
<evidence type="ECO:0000256" key="9">
    <source>
        <dbReference type="ARBA" id="ARBA00022737"/>
    </source>
</evidence>
<dbReference type="GO" id="GO:0005507">
    <property type="term" value="F:copper ion binding"/>
    <property type="evidence" value="ECO:0007669"/>
    <property type="project" value="InterPro"/>
</dbReference>
<evidence type="ECO:0000256" key="1">
    <source>
        <dbReference type="ARBA" id="ARBA00004651"/>
    </source>
</evidence>
<dbReference type="NCBIfam" id="TIGR00003">
    <property type="entry name" value="copper ion binding protein"/>
    <property type="match status" value="2"/>
</dbReference>
<keyword evidence="5" id="KW-1003">Cell membrane</keyword>
<keyword evidence="9" id="KW-0677">Repeat</keyword>
<dbReference type="InterPro" id="IPR018303">
    <property type="entry name" value="ATPase_P-typ_P_site"/>
</dbReference>
<dbReference type="GO" id="GO:0005524">
    <property type="term" value="F:ATP binding"/>
    <property type="evidence" value="ECO:0007669"/>
    <property type="project" value="UniProtKB-UniRule"/>
</dbReference>
<dbReference type="FunFam" id="3.40.50.1000:FF:000144">
    <property type="entry name" value="copper-transporting ATPase 1 isoform X2"/>
    <property type="match status" value="1"/>
</dbReference>
<dbReference type="FunFam" id="3.30.70.100:FF:000005">
    <property type="entry name" value="Copper-exporting P-type ATPase A"/>
    <property type="match status" value="1"/>
</dbReference>
<dbReference type="SUPFAM" id="SSF55008">
    <property type="entry name" value="HMA, heavy metal-associated domain"/>
    <property type="match status" value="2"/>
</dbReference>
<feature type="domain" description="HMA" evidence="20">
    <location>
        <begin position="86"/>
        <end position="152"/>
    </location>
</feature>
<evidence type="ECO:0000256" key="10">
    <source>
        <dbReference type="ARBA" id="ARBA00022741"/>
    </source>
</evidence>
<feature type="transmembrane region" description="Helical" evidence="19">
    <location>
        <begin position="452"/>
        <end position="474"/>
    </location>
</feature>
<dbReference type="SUPFAM" id="SSF81665">
    <property type="entry name" value="Calcium ATPase, transmembrane domain M"/>
    <property type="match status" value="1"/>
</dbReference>
<dbReference type="InterPro" id="IPR023298">
    <property type="entry name" value="ATPase_P-typ_TM_dom_sf"/>
</dbReference>
<dbReference type="InterPro" id="IPR017969">
    <property type="entry name" value="Heavy-metal-associated_CS"/>
</dbReference>
<dbReference type="Pfam" id="PF00122">
    <property type="entry name" value="E1-E2_ATPase"/>
    <property type="match status" value="1"/>
</dbReference>
<keyword evidence="18 19" id="KW-0472">Membrane</keyword>
<dbReference type="InterPro" id="IPR023214">
    <property type="entry name" value="HAD_sf"/>
</dbReference>
<dbReference type="Gene3D" id="3.30.70.100">
    <property type="match status" value="2"/>
</dbReference>
<gene>
    <name evidence="21" type="ORF">GNLVRS02_ARAD1D04444g</name>
</gene>
<dbReference type="Gene3D" id="3.40.50.1000">
    <property type="entry name" value="HAD superfamily/HAD-like"/>
    <property type="match status" value="1"/>
</dbReference>
<dbReference type="FunFam" id="2.70.150.10:FF:000002">
    <property type="entry name" value="Copper-transporting ATPase 1, putative"/>
    <property type="match status" value="1"/>
</dbReference>
<dbReference type="GO" id="GO:0140581">
    <property type="term" value="F:P-type monovalent copper transporter activity"/>
    <property type="evidence" value="ECO:0007669"/>
    <property type="project" value="UniProtKB-EC"/>
</dbReference>
<dbReference type="SFLD" id="SFLDF00027">
    <property type="entry name" value="p-type_atpase"/>
    <property type="match status" value="1"/>
</dbReference>
<dbReference type="InterPro" id="IPR006121">
    <property type="entry name" value="HMA_dom"/>
</dbReference>
<keyword evidence="11" id="KW-0187">Copper transport</keyword>